<sequence length="111" mass="12552">MVRPERWLQKALVAAFQNRTLVARAFGACLRLRGARLASCRSESRWFIAGPEGTAPSISSSRRNFEKKELPGKLEMVEYILVAVGSNPVCLLYDLVIDKMEYNFDVSLSRK</sequence>
<accession>A0ACB8FSX8</accession>
<proteinExistence type="predicted"/>
<keyword evidence="2" id="KW-1185">Reference proteome</keyword>
<name>A0ACB8FSX8_9SAUR</name>
<organism evidence="1 2">
    <name type="scientific">Sphaerodactylus townsendi</name>
    <dbReference type="NCBI Taxonomy" id="933632"/>
    <lineage>
        <taxon>Eukaryota</taxon>
        <taxon>Metazoa</taxon>
        <taxon>Chordata</taxon>
        <taxon>Craniata</taxon>
        <taxon>Vertebrata</taxon>
        <taxon>Euteleostomi</taxon>
        <taxon>Lepidosauria</taxon>
        <taxon>Squamata</taxon>
        <taxon>Bifurcata</taxon>
        <taxon>Gekkota</taxon>
        <taxon>Sphaerodactylidae</taxon>
        <taxon>Sphaerodactylus</taxon>
    </lineage>
</organism>
<evidence type="ECO:0000313" key="2">
    <source>
        <dbReference type="Proteomes" id="UP000827872"/>
    </source>
</evidence>
<gene>
    <name evidence="1" type="ORF">K3G42_029490</name>
</gene>
<evidence type="ECO:0000313" key="1">
    <source>
        <dbReference type="EMBL" id="KAH8008410.1"/>
    </source>
</evidence>
<dbReference type="EMBL" id="CM037619">
    <property type="protein sequence ID" value="KAH8008410.1"/>
    <property type="molecule type" value="Genomic_DNA"/>
</dbReference>
<reference evidence="1" key="1">
    <citation type="submission" date="2021-08" db="EMBL/GenBank/DDBJ databases">
        <title>The first chromosome-level gecko genome reveals the dynamic sex chromosomes of Neotropical dwarf geckos (Sphaerodactylidae: Sphaerodactylus).</title>
        <authorList>
            <person name="Pinto B.J."/>
            <person name="Keating S.E."/>
            <person name="Gamble T."/>
        </authorList>
    </citation>
    <scope>NUCLEOTIDE SEQUENCE</scope>
    <source>
        <strain evidence="1">TG3544</strain>
    </source>
</reference>
<dbReference type="Proteomes" id="UP000827872">
    <property type="component" value="Linkage Group LG06"/>
</dbReference>
<protein>
    <submittedName>
        <fullName evidence="1">Uncharacterized protein</fullName>
    </submittedName>
</protein>
<comment type="caution">
    <text evidence="1">The sequence shown here is derived from an EMBL/GenBank/DDBJ whole genome shotgun (WGS) entry which is preliminary data.</text>
</comment>